<keyword evidence="2" id="KW-1185">Reference proteome</keyword>
<comment type="caution">
    <text evidence="1">The sequence shown here is derived from an EMBL/GenBank/DDBJ whole genome shotgun (WGS) entry which is preliminary data.</text>
</comment>
<evidence type="ECO:0000313" key="2">
    <source>
        <dbReference type="Proteomes" id="UP001151760"/>
    </source>
</evidence>
<reference evidence="1" key="1">
    <citation type="journal article" date="2022" name="Int. J. Mol. Sci.">
        <title>Draft Genome of Tanacetum Coccineum: Genomic Comparison of Closely Related Tanacetum-Family Plants.</title>
        <authorList>
            <person name="Yamashiro T."/>
            <person name="Shiraishi A."/>
            <person name="Nakayama K."/>
            <person name="Satake H."/>
        </authorList>
    </citation>
    <scope>NUCLEOTIDE SEQUENCE</scope>
</reference>
<gene>
    <name evidence="1" type="ORF">Tco_1113121</name>
</gene>
<evidence type="ECO:0000313" key="1">
    <source>
        <dbReference type="EMBL" id="GJU02783.1"/>
    </source>
</evidence>
<dbReference type="EMBL" id="BQNB010021092">
    <property type="protein sequence ID" value="GJU02783.1"/>
    <property type="molecule type" value="Genomic_DNA"/>
</dbReference>
<dbReference type="Proteomes" id="UP001151760">
    <property type="component" value="Unassembled WGS sequence"/>
</dbReference>
<protein>
    <submittedName>
        <fullName evidence="1">Uncharacterized protein</fullName>
    </submittedName>
</protein>
<proteinExistence type="predicted"/>
<sequence>MDEDWVRRLLPKQGARRTERIDQDIGIYLVTPIKVSSQEDQYEDYLGVLSAAKVFTDAAKKNVNTYTRRRRAVSTGSEGVSTASRIFSTTEESVSTAGALLSVSTADEAIQPVADIDWDDVQAQIQADEDLAQKLLEEERESLSIEERARLLGDLIDKRKKLQAAQRYKAIRNKPQTCSRGKEKTMCTYMKNMAGYKMEHFKGKSFYEVKETFDSVYKQVTSFVPMDSVMKMESFAVLPGGKN</sequence>
<name>A0ABQ5IRA2_9ASTR</name>
<accession>A0ABQ5IRA2</accession>
<reference evidence="1" key="2">
    <citation type="submission" date="2022-01" db="EMBL/GenBank/DDBJ databases">
        <authorList>
            <person name="Yamashiro T."/>
            <person name="Shiraishi A."/>
            <person name="Satake H."/>
            <person name="Nakayama K."/>
        </authorList>
    </citation>
    <scope>NUCLEOTIDE SEQUENCE</scope>
</reference>
<organism evidence="1 2">
    <name type="scientific">Tanacetum coccineum</name>
    <dbReference type="NCBI Taxonomy" id="301880"/>
    <lineage>
        <taxon>Eukaryota</taxon>
        <taxon>Viridiplantae</taxon>
        <taxon>Streptophyta</taxon>
        <taxon>Embryophyta</taxon>
        <taxon>Tracheophyta</taxon>
        <taxon>Spermatophyta</taxon>
        <taxon>Magnoliopsida</taxon>
        <taxon>eudicotyledons</taxon>
        <taxon>Gunneridae</taxon>
        <taxon>Pentapetalae</taxon>
        <taxon>asterids</taxon>
        <taxon>campanulids</taxon>
        <taxon>Asterales</taxon>
        <taxon>Asteraceae</taxon>
        <taxon>Asteroideae</taxon>
        <taxon>Anthemideae</taxon>
        <taxon>Anthemidinae</taxon>
        <taxon>Tanacetum</taxon>
    </lineage>
</organism>